<evidence type="ECO:0000313" key="2">
    <source>
        <dbReference type="Proteomes" id="UP001338309"/>
    </source>
</evidence>
<organism evidence="1 2">
    <name type="scientific">Algoriphagus confluentis</name>
    <dbReference type="NCBI Taxonomy" id="1697556"/>
    <lineage>
        <taxon>Bacteria</taxon>
        <taxon>Pseudomonadati</taxon>
        <taxon>Bacteroidota</taxon>
        <taxon>Cytophagia</taxon>
        <taxon>Cytophagales</taxon>
        <taxon>Cyclobacteriaceae</taxon>
        <taxon>Algoriphagus</taxon>
    </lineage>
</organism>
<accession>A0ABQ6PRN6</accession>
<name>A0ABQ6PRN6_9BACT</name>
<gene>
    <name evidence="1" type="ORF">Aconfl_32820</name>
</gene>
<evidence type="ECO:0000313" key="1">
    <source>
        <dbReference type="EMBL" id="GMQ30639.1"/>
    </source>
</evidence>
<proteinExistence type="predicted"/>
<comment type="caution">
    <text evidence="1">The sequence shown here is derived from an EMBL/GenBank/DDBJ whole genome shotgun (WGS) entry which is preliminary data.</text>
</comment>
<dbReference type="RefSeq" id="WP_338225350.1">
    <property type="nucleotide sequence ID" value="NZ_BTPD01000011.1"/>
</dbReference>
<keyword evidence="2" id="KW-1185">Reference proteome</keyword>
<protein>
    <recommendedName>
        <fullName evidence="3">Lipocalin-like domain-containing protein</fullName>
    </recommendedName>
</protein>
<dbReference type="Proteomes" id="UP001338309">
    <property type="component" value="Unassembled WGS sequence"/>
</dbReference>
<reference evidence="1 2" key="1">
    <citation type="submission" date="2023-08" db="EMBL/GenBank/DDBJ databases">
        <title>Draft genome sequence of Algoriphagus confluentis.</title>
        <authorList>
            <person name="Takatani N."/>
            <person name="Hosokawa M."/>
            <person name="Sawabe T."/>
        </authorList>
    </citation>
    <scope>NUCLEOTIDE SEQUENCE [LARGE SCALE GENOMIC DNA]</scope>
    <source>
        <strain evidence="1 2">NBRC 111222</strain>
    </source>
</reference>
<evidence type="ECO:0008006" key="3">
    <source>
        <dbReference type="Google" id="ProtNLM"/>
    </source>
</evidence>
<sequence>MKYLIDCPKFYLILVIGVLVTLSSLAQETNESPKEKIGEKLFGIWRIDFAEQQKNLDEESRSKLSQMEEKEREDFWMTADSRIYLFERDGSYLTTYVEEGVYTEQKGTWSFEENQMILTLEEKEGNRQYRINFTGRGMMWNPIVKDKDFFEVIFLNPLN</sequence>
<dbReference type="EMBL" id="BTPD01000011">
    <property type="protein sequence ID" value="GMQ30639.1"/>
    <property type="molecule type" value="Genomic_DNA"/>
</dbReference>